<evidence type="ECO:0000313" key="9">
    <source>
        <dbReference type="Proteomes" id="UP000054321"/>
    </source>
</evidence>
<feature type="transmembrane region" description="Helical" evidence="6">
    <location>
        <begin position="12"/>
        <end position="31"/>
    </location>
</feature>
<protein>
    <recommendedName>
        <fullName evidence="7">Rhodopsin domain-containing protein</fullName>
    </recommendedName>
</protein>
<dbReference type="AlphaFoldDB" id="A0A0C3CA63"/>
<comment type="similarity">
    <text evidence="5">Belongs to the SAT4 family.</text>
</comment>
<keyword evidence="2 6" id="KW-0812">Transmembrane</keyword>
<dbReference type="HOGENOM" id="CLU_028200_3_4_1"/>
<reference evidence="8 9" key="1">
    <citation type="submission" date="2014-04" db="EMBL/GenBank/DDBJ databases">
        <authorList>
            <consortium name="DOE Joint Genome Institute"/>
            <person name="Kuo A."/>
            <person name="Martino E."/>
            <person name="Perotto S."/>
            <person name="Kohler A."/>
            <person name="Nagy L.G."/>
            <person name="Floudas D."/>
            <person name="Copeland A."/>
            <person name="Barry K.W."/>
            <person name="Cichocki N."/>
            <person name="Veneault-Fourrey C."/>
            <person name="LaButti K."/>
            <person name="Lindquist E.A."/>
            <person name="Lipzen A."/>
            <person name="Lundell T."/>
            <person name="Morin E."/>
            <person name="Murat C."/>
            <person name="Sun H."/>
            <person name="Tunlid A."/>
            <person name="Henrissat B."/>
            <person name="Grigoriev I.V."/>
            <person name="Hibbett D.S."/>
            <person name="Martin F."/>
            <person name="Nordberg H.P."/>
            <person name="Cantor M.N."/>
            <person name="Hua S.X."/>
        </authorList>
    </citation>
    <scope>NUCLEOTIDE SEQUENCE [LARGE SCALE GENOMIC DNA]</scope>
    <source>
        <strain evidence="8 9">Zn</strain>
    </source>
</reference>
<keyword evidence="4 6" id="KW-0472">Membrane</keyword>
<dbReference type="EMBL" id="KN832886">
    <property type="protein sequence ID" value="KIM95818.1"/>
    <property type="molecule type" value="Genomic_DNA"/>
</dbReference>
<dbReference type="InterPro" id="IPR052337">
    <property type="entry name" value="SAT4-like"/>
</dbReference>
<keyword evidence="3 6" id="KW-1133">Transmembrane helix</keyword>
<feature type="transmembrane region" description="Helical" evidence="6">
    <location>
        <begin position="172"/>
        <end position="196"/>
    </location>
</feature>
<evidence type="ECO:0000256" key="1">
    <source>
        <dbReference type="ARBA" id="ARBA00004141"/>
    </source>
</evidence>
<evidence type="ECO:0000256" key="4">
    <source>
        <dbReference type="ARBA" id="ARBA00023136"/>
    </source>
</evidence>
<evidence type="ECO:0000313" key="8">
    <source>
        <dbReference type="EMBL" id="KIM95818.1"/>
    </source>
</evidence>
<gene>
    <name evidence="8" type="ORF">OIDMADRAFT_81580</name>
</gene>
<feature type="domain" description="Rhodopsin" evidence="7">
    <location>
        <begin position="28"/>
        <end position="269"/>
    </location>
</feature>
<feature type="transmembrane region" description="Helical" evidence="6">
    <location>
        <begin position="208"/>
        <end position="228"/>
    </location>
</feature>
<dbReference type="OrthoDB" id="444631at2759"/>
<proteinExistence type="inferred from homology"/>
<feature type="non-terminal residue" evidence="8">
    <location>
        <position position="269"/>
    </location>
</feature>
<reference evidence="9" key="2">
    <citation type="submission" date="2015-01" db="EMBL/GenBank/DDBJ databases">
        <title>Evolutionary Origins and Diversification of the Mycorrhizal Mutualists.</title>
        <authorList>
            <consortium name="DOE Joint Genome Institute"/>
            <consortium name="Mycorrhizal Genomics Consortium"/>
            <person name="Kohler A."/>
            <person name="Kuo A."/>
            <person name="Nagy L.G."/>
            <person name="Floudas D."/>
            <person name="Copeland A."/>
            <person name="Barry K.W."/>
            <person name="Cichocki N."/>
            <person name="Veneault-Fourrey C."/>
            <person name="LaButti K."/>
            <person name="Lindquist E.A."/>
            <person name="Lipzen A."/>
            <person name="Lundell T."/>
            <person name="Morin E."/>
            <person name="Murat C."/>
            <person name="Riley R."/>
            <person name="Ohm R."/>
            <person name="Sun H."/>
            <person name="Tunlid A."/>
            <person name="Henrissat B."/>
            <person name="Grigoriev I.V."/>
            <person name="Hibbett D.S."/>
            <person name="Martin F."/>
        </authorList>
    </citation>
    <scope>NUCLEOTIDE SEQUENCE [LARGE SCALE GENOMIC DNA]</scope>
    <source>
        <strain evidence="9">Zn</strain>
    </source>
</reference>
<dbReference type="InterPro" id="IPR049326">
    <property type="entry name" value="Rhodopsin_dom_fungi"/>
</dbReference>
<organism evidence="8 9">
    <name type="scientific">Oidiodendron maius (strain Zn)</name>
    <dbReference type="NCBI Taxonomy" id="913774"/>
    <lineage>
        <taxon>Eukaryota</taxon>
        <taxon>Fungi</taxon>
        <taxon>Dikarya</taxon>
        <taxon>Ascomycota</taxon>
        <taxon>Pezizomycotina</taxon>
        <taxon>Leotiomycetes</taxon>
        <taxon>Leotiomycetes incertae sedis</taxon>
        <taxon>Myxotrichaceae</taxon>
        <taxon>Oidiodendron</taxon>
    </lineage>
</organism>
<name>A0A0C3CA63_OIDMZ</name>
<keyword evidence="9" id="KW-1185">Reference proteome</keyword>
<evidence type="ECO:0000259" key="7">
    <source>
        <dbReference type="Pfam" id="PF20684"/>
    </source>
</evidence>
<dbReference type="STRING" id="913774.A0A0C3CA63"/>
<feature type="non-terminal residue" evidence="8">
    <location>
        <position position="1"/>
    </location>
</feature>
<evidence type="ECO:0000256" key="6">
    <source>
        <dbReference type="SAM" id="Phobius"/>
    </source>
</evidence>
<sequence length="269" mass="29544">AYNAQTRVPQILTSCIVPGTFASISVFARLYSRAMIVRSWGADDTWALTSWVRLITSTLVFGMATIGLSCAEIKFGAGRHSTILTANDNIQSLKVAFAYRITYQFSLATTKLSIGAFYLRIFQDPKSMSITYTLMGFVGLYTLALQLVVLFQCNPIAGAWSKLPAKCINLDIFFYASAVFNIVVDALLLGFVIPRLMHLKMVRKRKNALLFVVALGNVGIIAAIIRVIRISQMSMTDDSSWKSVDVTIFSSMEVNIGLICATAPAVKPL</sequence>
<accession>A0A0C3CA63</accession>
<dbReference type="InParanoid" id="A0A0C3CA63"/>
<dbReference type="GO" id="GO:0016020">
    <property type="term" value="C:membrane"/>
    <property type="evidence" value="ECO:0007669"/>
    <property type="project" value="UniProtKB-SubCell"/>
</dbReference>
<dbReference type="PANTHER" id="PTHR33048">
    <property type="entry name" value="PTH11-LIKE INTEGRAL MEMBRANE PROTEIN (AFU_ORTHOLOGUE AFUA_5G11245)"/>
    <property type="match status" value="1"/>
</dbReference>
<dbReference type="Proteomes" id="UP000054321">
    <property type="component" value="Unassembled WGS sequence"/>
</dbReference>
<feature type="transmembrane region" description="Helical" evidence="6">
    <location>
        <begin position="130"/>
        <end position="152"/>
    </location>
</feature>
<evidence type="ECO:0000256" key="5">
    <source>
        <dbReference type="ARBA" id="ARBA00038359"/>
    </source>
</evidence>
<dbReference type="PANTHER" id="PTHR33048:SF123">
    <property type="entry name" value="INTEGRAL MEMBRANE PROTEIN"/>
    <property type="match status" value="1"/>
</dbReference>
<dbReference type="Pfam" id="PF20684">
    <property type="entry name" value="Fung_rhodopsin"/>
    <property type="match status" value="1"/>
</dbReference>
<comment type="subcellular location">
    <subcellularLocation>
        <location evidence="1">Membrane</location>
        <topology evidence="1">Multi-pass membrane protein</topology>
    </subcellularLocation>
</comment>
<evidence type="ECO:0000256" key="2">
    <source>
        <dbReference type="ARBA" id="ARBA00022692"/>
    </source>
</evidence>
<feature type="transmembrane region" description="Helical" evidence="6">
    <location>
        <begin position="51"/>
        <end position="71"/>
    </location>
</feature>
<evidence type="ECO:0000256" key="3">
    <source>
        <dbReference type="ARBA" id="ARBA00022989"/>
    </source>
</evidence>